<protein>
    <recommendedName>
        <fullName evidence="3">DUF4349 domain-containing protein</fullName>
    </recommendedName>
</protein>
<feature type="coiled-coil region" evidence="1">
    <location>
        <begin position="159"/>
        <end position="186"/>
    </location>
</feature>
<organism evidence="4 5">
    <name type="scientific">Candidatus Desantisbacteria bacterium CG2_30_40_21</name>
    <dbReference type="NCBI Taxonomy" id="1817895"/>
    <lineage>
        <taxon>Bacteria</taxon>
        <taxon>Candidatus Desantisiibacteriota</taxon>
    </lineage>
</organism>
<dbReference type="InterPro" id="IPR025645">
    <property type="entry name" value="DUF4349"/>
</dbReference>
<dbReference type="AlphaFoldDB" id="A0A1J5EB86"/>
<gene>
    <name evidence="4" type="ORF">AUJ95_02220</name>
</gene>
<dbReference type="Pfam" id="PF14257">
    <property type="entry name" value="DUF4349"/>
    <property type="match status" value="1"/>
</dbReference>
<dbReference type="Proteomes" id="UP000183085">
    <property type="component" value="Unassembled WGS sequence"/>
</dbReference>
<feature type="transmembrane region" description="Helical" evidence="2">
    <location>
        <begin position="228"/>
        <end position="256"/>
    </location>
</feature>
<feature type="domain" description="DUF4349" evidence="3">
    <location>
        <begin position="50"/>
        <end position="253"/>
    </location>
</feature>
<accession>A0A1J5EB86</accession>
<evidence type="ECO:0000313" key="4">
    <source>
        <dbReference type="EMBL" id="OIP42066.1"/>
    </source>
</evidence>
<sequence>MRLTINLLTIILVAALVITGSILLTREIYPLPQVLTLTKYQKNLPKAGKMAEIELEAKKLSTGVTRVTDEMMRFEGIVSQKEINGKEKTAWLVFKLPTAEFENAARTLEQIGGLRHSRLTTEDKTDVHMKLQTQLESLQSSTARLTSTSAGTGEKLPDMLQIENKLKCTEREMGEIKGKIERLEDQMAYGLIFIRMYEKKILPLSYESAFQKSINNACQDGLDNCINIIGIIVFWILSSLPLLTVILLLWLITFLFQIRDKWRKPPSKKDSNLAAPLIVKEDKPEIEAGVGSNIES</sequence>
<comment type="caution">
    <text evidence="4">The sequence shown here is derived from an EMBL/GenBank/DDBJ whole genome shotgun (WGS) entry which is preliminary data.</text>
</comment>
<name>A0A1J5EB86_9BACT</name>
<keyword evidence="2" id="KW-0472">Membrane</keyword>
<reference evidence="4 5" key="1">
    <citation type="journal article" date="2016" name="Environ. Microbiol.">
        <title>Genomic resolution of a cold subsurface aquifer community provides metabolic insights for novel microbes adapted to high CO concentrations.</title>
        <authorList>
            <person name="Probst A.J."/>
            <person name="Castelle C.J."/>
            <person name="Singh A."/>
            <person name="Brown C.T."/>
            <person name="Anantharaman K."/>
            <person name="Sharon I."/>
            <person name="Hug L.A."/>
            <person name="Burstein D."/>
            <person name="Emerson J.B."/>
            <person name="Thomas B.C."/>
            <person name="Banfield J.F."/>
        </authorList>
    </citation>
    <scope>NUCLEOTIDE SEQUENCE [LARGE SCALE GENOMIC DNA]</scope>
    <source>
        <strain evidence="4">CG2_30_40_21</strain>
    </source>
</reference>
<proteinExistence type="predicted"/>
<dbReference type="EMBL" id="MNYI01000061">
    <property type="protein sequence ID" value="OIP42066.1"/>
    <property type="molecule type" value="Genomic_DNA"/>
</dbReference>
<keyword evidence="2" id="KW-0812">Transmembrane</keyword>
<evidence type="ECO:0000256" key="2">
    <source>
        <dbReference type="SAM" id="Phobius"/>
    </source>
</evidence>
<evidence type="ECO:0000259" key="3">
    <source>
        <dbReference type="Pfam" id="PF14257"/>
    </source>
</evidence>
<evidence type="ECO:0000256" key="1">
    <source>
        <dbReference type="SAM" id="Coils"/>
    </source>
</evidence>
<evidence type="ECO:0000313" key="5">
    <source>
        <dbReference type="Proteomes" id="UP000183085"/>
    </source>
</evidence>
<keyword evidence="1" id="KW-0175">Coiled coil</keyword>
<keyword evidence="2" id="KW-1133">Transmembrane helix</keyword>